<feature type="domain" description="Histone deacetylase" evidence="1">
    <location>
        <begin position="42"/>
        <end position="148"/>
    </location>
</feature>
<dbReference type="SUPFAM" id="SSF52768">
    <property type="entry name" value="Arginase/deacetylase"/>
    <property type="match status" value="1"/>
</dbReference>
<dbReference type="Proteomes" id="UP000587760">
    <property type="component" value="Unassembled WGS sequence"/>
</dbReference>
<organism evidence="2 3">
    <name type="scientific">Spirochaeta isovalerica</name>
    <dbReference type="NCBI Taxonomy" id="150"/>
    <lineage>
        <taxon>Bacteria</taxon>
        <taxon>Pseudomonadati</taxon>
        <taxon>Spirochaetota</taxon>
        <taxon>Spirochaetia</taxon>
        <taxon>Spirochaetales</taxon>
        <taxon>Spirochaetaceae</taxon>
        <taxon>Spirochaeta</taxon>
    </lineage>
</organism>
<evidence type="ECO:0000313" key="2">
    <source>
        <dbReference type="EMBL" id="MBB6482737.1"/>
    </source>
</evidence>
<proteinExistence type="predicted"/>
<dbReference type="InterPro" id="IPR037138">
    <property type="entry name" value="His_deacetylse_dom_sf"/>
</dbReference>
<dbReference type="AlphaFoldDB" id="A0A841RHT9"/>
<dbReference type="InterPro" id="IPR023801">
    <property type="entry name" value="His_deacetylse_dom"/>
</dbReference>
<comment type="caution">
    <text evidence="2">The sequence shown here is derived from an EMBL/GenBank/DDBJ whole genome shotgun (WGS) entry which is preliminary data.</text>
</comment>
<reference evidence="2 3" key="1">
    <citation type="submission" date="2020-08" db="EMBL/GenBank/DDBJ databases">
        <title>Genomic Encyclopedia of Type Strains, Phase IV (KMG-IV): sequencing the most valuable type-strain genomes for metagenomic binning, comparative biology and taxonomic classification.</title>
        <authorList>
            <person name="Goeker M."/>
        </authorList>
    </citation>
    <scope>NUCLEOTIDE SEQUENCE [LARGE SCALE GENOMIC DNA]</scope>
    <source>
        <strain evidence="2 3">DSM 2461</strain>
    </source>
</reference>
<dbReference type="EMBL" id="JACHGJ010000022">
    <property type="protein sequence ID" value="MBB6482737.1"/>
    <property type="molecule type" value="Genomic_DNA"/>
</dbReference>
<evidence type="ECO:0000313" key="3">
    <source>
        <dbReference type="Proteomes" id="UP000587760"/>
    </source>
</evidence>
<evidence type="ECO:0000259" key="1">
    <source>
        <dbReference type="Pfam" id="PF00850"/>
    </source>
</evidence>
<gene>
    <name evidence="2" type="ORF">HNR50_004442</name>
</gene>
<accession>A0A841RHT9</accession>
<protein>
    <submittedName>
        <fullName evidence="2">Acetoin utilization deacetylase AcuC-like enzyme</fullName>
    </submittedName>
</protein>
<dbReference type="Pfam" id="PF00850">
    <property type="entry name" value="Hist_deacetyl"/>
    <property type="match status" value="1"/>
</dbReference>
<dbReference type="Gene3D" id="3.40.800.20">
    <property type="entry name" value="Histone deacetylase domain"/>
    <property type="match status" value="1"/>
</dbReference>
<sequence>MRKLHIFYNENQSTTENISFSPSAGKPKLFVERIGNHPNVNIVSDFPSIKKEHLYLVHDKQHVDDVLSLKKINGFDNTIKEVTDTMLWTNASFLYASVNAVKLNTCTCSPTNGFHHAEYDGSMAFCTFNGLMLSAKILHDKGYAKRIGIGMCQHR</sequence>
<keyword evidence="3" id="KW-1185">Reference proteome</keyword>
<name>A0A841RHT9_9SPIO</name>
<dbReference type="InterPro" id="IPR023696">
    <property type="entry name" value="Ureohydrolase_dom_sf"/>
</dbReference>
<dbReference type="RefSeq" id="WP_184748971.1">
    <property type="nucleotide sequence ID" value="NZ_JACHGJ010000022.1"/>
</dbReference>